<evidence type="ECO:0000256" key="6">
    <source>
        <dbReference type="ARBA" id="ARBA00022490"/>
    </source>
</evidence>
<dbReference type="InterPro" id="IPR001806">
    <property type="entry name" value="Small_GTPase"/>
</dbReference>
<dbReference type="Proteomes" id="UP001186944">
    <property type="component" value="Unassembled WGS sequence"/>
</dbReference>
<dbReference type="SMART" id="SM00174">
    <property type="entry name" value="RHO"/>
    <property type="match status" value="1"/>
</dbReference>
<protein>
    <recommendedName>
        <fullName evidence="3">Ciliogenesis and planar polarity effector 2</fullName>
    </recommendedName>
    <alternativeName>
        <fullName evidence="13">REM2- and Rab-like small GTPase 1</fullName>
    </alternativeName>
</protein>
<keyword evidence="9" id="KW-0969">Cilium</keyword>
<dbReference type="GO" id="GO:0003924">
    <property type="term" value="F:GTPase activity"/>
    <property type="evidence" value="ECO:0007669"/>
    <property type="project" value="InterPro"/>
</dbReference>
<accession>A0AA88Y118</accession>
<dbReference type="SUPFAM" id="SSF52540">
    <property type="entry name" value="P-loop containing nucleoside triphosphate hydrolases"/>
    <property type="match status" value="1"/>
</dbReference>
<dbReference type="PRINTS" id="PR00449">
    <property type="entry name" value="RASTRNSFRMNG"/>
</dbReference>
<keyword evidence="10" id="KW-0547">Nucleotide-binding</keyword>
<proteinExistence type="inferred from homology"/>
<evidence type="ECO:0000256" key="12">
    <source>
        <dbReference type="ARBA" id="ARBA00023273"/>
    </source>
</evidence>
<evidence type="ECO:0000256" key="11">
    <source>
        <dbReference type="ARBA" id="ARBA00023212"/>
    </source>
</evidence>
<comment type="subcellular location">
    <subcellularLocation>
        <location evidence="1">Cytoplasm</location>
        <location evidence="1">Cytoskeleton</location>
        <location evidence="1">Cilium basal body</location>
    </subcellularLocation>
</comment>
<reference evidence="14" key="1">
    <citation type="submission" date="2019-08" db="EMBL/GenBank/DDBJ databases">
        <title>The improved chromosome-level genome for the pearl oyster Pinctada fucata martensii using PacBio sequencing and Hi-C.</title>
        <authorList>
            <person name="Zheng Z."/>
        </authorList>
    </citation>
    <scope>NUCLEOTIDE SEQUENCE</scope>
    <source>
        <strain evidence="14">ZZ-2019</strain>
        <tissue evidence="14">Adductor muscle</tissue>
    </source>
</reference>
<organism evidence="14 15">
    <name type="scientific">Pinctada imbricata</name>
    <name type="common">Atlantic pearl-oyster</name>
    <name type="synonym">Pinctada martensii</name>
    <dbReference type="NCBI Taxonomy" id="66713"/>
    <lineage>
        <taxon>Eukaryota</taxon>
        <taxon>Metazoa</taxon>
        <taxon>Spiralia</taxon>
        <taxon>Lophotrochozoa</taxon>
        <taxon>Mollusca</taxon>
        <taxon>Bivalvia</taxon>
        <taxon>Autobranchia</taxon>
        <taxon>Pteriomorphia</taxon>
        <taxon>Pterioida</taxon>
        <taxon>Pterioidea</taxon>
        <taxon>Pteriidae</taxon>
        <taxon>Pinctada</taxon>
    </lineage>
</organism>
<evidence type="ECO:0000256" key="9">
    <source>
        <dbReference type="ARBA" id="ARBA00023069"/>
    </source>
</evidence>
<keyword evidence="4" id="KW-0813">Transport</keyword>
<dbReference type="AlphaFoldDB" id="A0AA88Y118"/>
<evidence type="ECO:0000256" key="13">
    <source>
        <dbReference type="ARBA" id="ARBA00030243"/>
    </source>
</evidence>
<dbReference type="InterPro" id="IPR027417">
    <property type="entry name" value="P-loop_NTPase"/>
</dbReference>
<evidence type="ECO:0000256" key="4">
    <source>
        <dbReference type="ARBA" id="ARBA00022448"/>
    </source>
</evidence>
<dbReference type="PANTHER" id="PTHR14983">
    <property type="entry name" value="CILIOGENESIS AND PLANAR POLARITY EFFECTOR 2"/>
    <property type="match status" value="1"/>
</dbReference>
<keyword evidence="11" id="KW-0206">Cytoskeleton</keyword>
<dbReference type="PANTHER" id="PTHR14983:SF1">
    <property type="entry name" value="CILIOGENESIS AND PLANAR POLARITY EFFECTOR 2"/>
    <property type="match status" value="1"/>
</dbReference>
<dbReference type="Gene3D" id="3.40.50.300">
    <property type="entry name" value="P-loop containing nucleotide triphosphate hydrolases"/>
    <property type="match status" value="1"/>
</dbReference>
<evidence type="ECO:0000313" key="14">
    <source>
        <dbReference type="EMBL" id="KAK3095753.1"/>
    </source>
</evidence>
<evidence type="ECO:0000256" key="3">
    <source>
        <dbReference type="ARBA" id="ARBA00021423"/>
    </source>
</evidence>
<dbReference type="GO" id="GO:0005525">
    <property type="term" value="F:GTP binding"/>
    <property type="evidence" value="ECO:0007669"/>
    <property type="project" value="UniProtKB-KW"/>
</dbReference>
<dbReference type="InterPro" id="IPR039677">
    <property type="entry name" value="RSG1"/>
</dbReference>
<keyword evidence="12" id="KW-0966">Cell projection</keyword>
<evidence type="ECO:0000256" key="1">
    <source>
        <dbReference type="ARBA" id="ARBA00004120"/>
    </source>
</evidence>
<sequence length="253" mass="28550">MISPGTLLNQEWYGSPQGREVLATLLHKSQQRRKTFGLLEKPMIGVHCPTDEVKYKVFLVGKSGVGKTSTVAKISGNAVPTAHSETPGIQTTTVYWAGQVKQLNKVIMFSLQFWDAGESATKKYDHILPACVAQTDCIIFLFSFVDRSSFEDVSQLITKMTTPKDTTCKIVIGTKFDQHAHSEITQRDIRDFEQNWKIPILKIRNVPDTEGRNHTNETSQILCVLCEHLWHRDIIMAGRSPSTDDLKDKQNFV</sequence>
<dbReference type="GO" id="GO:0030030">
    <property type="term" value="P:cell projection organization"/>
    <property type="evidence" value="ECO:0007669"/>
    <property type="project" value="UniProtKB-KW"/>
</dbReference>
<dbReference type="GO" id="GO:0006887">
    <property type="term" value="P:exocytosis"/>
    <property type="evidence" value="ECO:0007669"/>
    <property type="project" value="UniProtKB-KW"/>
</dbReference>
<keyword evidence="8" id="KW-0653">Protein transport</keyword>
<name>A0AA88Y118_PINIB</name>
<comment type="similarity">
    <text evidence="2">Belongs to the small GTPase superfamily. Rab family.</text>
</comment>
<evidence type="ECO:0000256" key="8">
    <source>
        <dbReference type="ARBA" id="ARBA00022927"/>
    </source>
</evidence>
<keyword evidence="7" id="KW-0970">Cilium biogenesis/degradation</keyword>
<evidence type="ECO:0000256" key="10">
    <source>
        <dbReference type="ARBA" id="ARBA00023134"/>
    </source>
</evidence>
<keyword evidence="6" id="KW-0963">Cytoplasm</keyword>
<keyword evidence="10" id="KW-0342">GTP-binding</keyword>
<evidence type="ECO:0000313" key="15">
    <source>
        <dbReference type="Proteomes" id="UP001186944"/>
    </source>
</evidence>
<evidence type="ECO:0000256" key="7">
    <source>
        <dbReference type="ARBA" id="ARBA00022794"/>
    </source>
</evidence>
<evidence type="ECO:0000256" key="2">
    <source>
        <dbReference type="ARBA" id="ARBA00006270"/>
    </source>
</evidence>
<keyword evidence="5" id="KW-0268">Exocytosis</keyword>
<keyword evidence="15" id="KW-1185">Reference proteome</keyword>
<dbReference type="GO" id="GO:0015031">
    <property type="term" value="P:protein transport"/>
    <property type="evidence" value="ECO:0007669"/>
    <property type="project" value="UniProtKB-KW"/>
</dbReference>
<comment type="caution">
    <text evidence="14">The sequence shown here is derived from an EMBL/GenBank/DDBJ whole genome shotgun (WGS) entry which is preliminary data.</text>
</comment>
<dbReference type="Pfam" id="PF00071">
    <property type="entry name" value="Ras"/>
    <property type="match status" value="1"/>
</dbReference>
<gene>
    <name evidence="14" type="ORF">FSP39_018594</name>
</gene>
<dbReference type="EMBL" id="VSWD01000008">
    <property type="protein sequence ID" value="KAK3095753.1"/>
    <property type="molecule type" value="Genomic_DNA"/>
</dbReference>
<evidence type="ECO:0000256" key="5">
    <source>
        <dbReference type="ARBA" id="ARBA00022483"/>
    </source>
</evidence>
<dbReference type="PROSITE" id="PS51419">
    <property type="entry name" value="RAB"/>
    <property type="match status" value="1"/>
</dbReference>